<protein>
    <submittedName>
        <fullName evidence="1">Uncharacterized protein</fullName>
    </submittedName>
</protein>
<organism evidence="1 2">
    <name type="scientific">Streptomyces phage Yosif</name>
    <dbReference type="NCBI Taxonomy" id="2201421"/>
    <lineage>
        <taxon>Viruses</taxon>
        <taxon>Duplodnaviria</taxon>
        <taxon>Heunggongvirae</taxon>
        <taxon>Uroviricota</taxon>
        <taxon>Caudoviricetes</taxon>
        <taxon>Arquatrovirinae</taxon>
        <taxon>Yosifvirus</taxon>
        <taxon>Yosifvirus yosif</taxon>
    </lineage>
</organism>
<dbReference type="EMBL" id="MH248947">
    <property type="protein sequence ID" value="AWY07566.1"/>
    <property type="molecule type" value="Genomic_DNA"/>
</dbReference>
<reference evidence="2" key="1">
    <citation type="submission" date="2018-04" db="EMBL/GenBank/DDBJ databases">
        <authorList>
            <person name="Go L.Y."/>
            <person name="Mitchell J.A."/>
        </authorList>
    </citation>
    <scope>NUCLEOTIDE SEQUENCE [LARGE SCALE GENOMIC DNA]</scope>
</reference>
<dbReference type="RefSeq" id="YP_010054644.1">
    <property type="nucleotide sequence ID" value="NC_054656.1"/>
</dbReference>
<proteinExistence type="predicted"/>
<evidence type="ECO:0000313" key="2">
    <source>
        <dbReference type="Proteomes" id="UP000250856"/>
    </source>
</evidence>
<gene>
    <name evidence="1" type="primary">2</name>
    <name evidence="1" type="ORF">SEA_YOSIF_2</name>
</gene>
<dbReference type="KEGG" id="vg:64470562"/>
<dbReference type="Proteomes" id="UP000250856">
    <property type="component" value="Segment"/>
</dbReference>
<evidence type="ECO:0000313" key="1">
    <source>
        <dbReference type="EMBL" id="AWY07566.1"/>
    </source>
</evidence>
<accession>A0A2Z4QCD0</accession>
<dbReference type="GeneID" id="64470562"/>
<sequence length="72" mass="8249">MDPLERLVRDQLGVKVAWTEEPEELVLERRALLRRLDHREITQREHDELLAELLSRFGKASSTGGAFGPHSS</sequence>
<name>A0A2Z4QCD0_9CAUD</name>
<keyword evidence="2" id="KW-1185">Reference proteome</keyword>